<dbReference type="PANTHER" id="PTHR12549:SF37">
    <property type="entry name" value="LYSINE-SPECIFIC DEMETHYLASE JMJ26"/>
    <property type="match status" value="1"/>
</dbReference>
<protein>
    <submittedName>
        <fullName evidence="8">Lysine-specific demethylase JMJ25-like</fullName>
    </submittedName>
</protein>
<dbReference type="Gene3D" id="2.60.120.650">
    <property type="entry name" value="Cupin"/>
    <property type="match status" value="1"/>
</dbReference>
<dbReference type="FunCoup" id="A0A1U7YUQ4">
    <property type="interactions" value="255"/>
</dbReference>
<keyword evidence="5" id="KW-0804">Transcription</keyword>
<dbReference type="InterPro" id="IPR001841">
    <property type="entry name" value="Znf_RING"/>
</dbReference>
<dbReference type="GO" id="GO:0032454">
    <property type="term" value="F:histone H3K9 demethylase activity"/>
    <property type="evidence" value="ECO:0000318"/>
    <property type="project" value="GO_Central"/>
</dbReference>
<organism evidence="7 8">
    <name type="scientific">Nelumbo nucifera</name>
    <name type="common">Sacred lotus</name>
    <dbReference type="NCBI Taxonomy" id="4432"/>
    <lineage>
        <taxon>Eukaryota</taxon>
        <taxon>Viridiplantae</taxon>
        <taxon>Streptophyta</taxon>
        <taxon>Embryophyta</taxon>
        <taxon>Tracheophyta</taxon>
        <taxon>Spermatophyta</taxon>
        <taxon>Magnoliopsida</taxon>
        <taxon>Proteales</taxon>
        <taxon>Nelumbonaceae</taxon>
        <taxon>Nelumbo</taxon>
    </lineage>
</organism>
<dbReference type="SUPFAM" id="SSF51197">
    <property type="entry name" value="Clavaminate synthase-like"/>
    <property type="match status" value="1"/>
</dbReference>
<gene>
    <name evidence="8" type="primary">LOC104588030</name>
</gene>
<dbReference type="OrthoDB" id="1667110at2759"/>
<evidence type="ECO:0000256" key="6">
    <source>
        <dbReference type="ARBA" id="ARBA00023242"/>
    </source>
</evidence>
<dbReference type="Pfam" id="PF02373">
    <property type="entry name" value="JmjC"/>
    <property type="match status" value="1"/>
</dbReference>
<dbReference type="SMART" id="SM00558">
    <property type="entry name" value="JmjC"/>
    <property type="match status" value="1"/>
</dbReference>
<dbReference type="GO" id="GO:0000785">
    <property type="term" value="C:chromatin"/>
    <property type="evidence" value="ECO:0000318"/>
    <property type="project" value="GO_Central"/>
</dbReference>
<keyword evidence="6" id="KW-0539">Nucleus</keyword>
<name>A0A1U7YUQ4_NELNU</name>
<comment type="similarity">
    <text evidence="2">Belongs to the JARID1 histone demethylase family.</text>
</comment>
<proteinExistence type="inferred from homology"/>
<evidence type="ECO:0000256" key="4">
    <source>
        <dbReference type="ARBA" id="ARBA00023015"/>
    </source>
</evidence>
<evidence type="ECO:0000256" key="1">
    <source>
        <dbReference type="ARBA" id="ARBA00004123"/>
    </source>
</evidence>
<evidence type="ECO:0000256" key="2">
    <source>
        <dbReference type="ARBA" id="ARBA00006801"/>
    </source>
</evidence>
<keyword evidence="7" id="KW-1185">Reference proteome</keyword>
<dbReference type="Pfam" id="PF10497">
    <property type="entry name" value="zf-4CXXC_R1"/>
    <property type="match status" value="1"/>
</dbReference>
<dbReference type="GO" id="GO:0006357">
    <property type="term" value="P:regulation of transcription by RNA polymerase II"/>
    <property type="evidence" value="ECO:0000318"/>
    <property type="project" value="GO_Central"/>
</dbReference>
<dbReference type="GO" id="GO:0046872">
    <property type="term" value="F:metal ion binding"/>
    <property type="evidence" value="ECO:0007669"/>
    <property type="project" value="UniProtKB-KW"/>
</dbReference>
<dbReference type="KEGG" id="nnu:104588030"/>
<dbReference type="GO" id="GO:0031490">
    <property type="term" value="F:chromatin DNA binding"/>
    <property type="evidence" value="ECO:0000318"/>
    <property type="project" value="GO_Central"/>
</dbReference>
<dbReference type="PANTHER" id="PTHR12549">
    <property type="entry name" value="JMJC DOMAIN-CONTAINING HISTONE DEMETHYLATION PROTEIN"/>
    <property type="match status" value="1"/>
</dbReference>
<dbReference type="GO" id="GO:0000118">
    <property type="term" value="C:histone deacetylase complex"/>
    <property type="evidence" value="ECO:0000318"/>
    <property type="project" value="GO_Central"/>
</dbReference>
<evidence type="ECO:0000256" key="5">
    <source>
        <dbReference type="ARBA" id="ARBA00023163"/>
    </source>
</evidence>
<evidence type="ECO:0000313" key="8">
    <source>
        <dbReference type="RefSeq" id="XP_010244125.1"/>
    </source>
</evidence>
<evidence type="ECO:0000313" key="7">
    <source>
        <dbReference type="Proteomes" id="UP000189703"/>
    </source>
</evidence>
<dbReference type="PROSITE" id="PS51184">
    <property type="entry name" value="JMJC"/>
    <property type="match status" value="1"/>
</dbReference>
<dbReference type="Proteomes" id="UP000189703">
    <property type="component" value="Unplaced"/>
</dbReference>
<keyword evidence="4" id="KW-0805">Transcription regulation</keyword>
<dbReference type="OMA" id="NFNDCRS"/>
<reference evidence="8" key="1">
    <citation type="submission" date="2025-08" db="UniProtKB">
        <authorList>
            <consortium name="RefSeq"/>
        </authorList>
    </citation>
    <scope>IDENTIFICATION</scope>
</reference>
<accession>A0A1U7YUQ4</accession>
<comment type="subcellular location">
    <subcellularLocation>
        <location evidence="1">Nucleus</location>
    </subcellularLocation>
</comment>
<dbReference type="CDD" id="cd02208">
    <property type="entry name" value="cupin_RmlC-like"/>
    <property type="match status" value="1"/>
</dbReference>
<sequence length="923" mass="106452">MKTVKGARLEQHGIKGQMRRIRKISSSVGCSTKKTLQELLEAEGKEKSLEEQLKEQNLVKKKARTQVIRFSAVDRILDKKMFRRKRTINKKKDLCDEYEEDIVLIKKRARRGYRGSHVVRKARSLKEKVERDSDPRIFSYVSSSPSSPSSSPSSSVTVLNGYGSNAQRYASWQEKDLFQKRRKKQKGIRCCHQCKRKDRLMFIPCYKCKEKLYCLQCIKKWYPQMSSKEVAENCPFCRGNCNCTACLHISGNLKISQREITHQKAHRTQYLIHCLLPFLKKIHSEQYKEMKIEARIQGLTLSEIELPLANCRNDERVYCDNCATSIADLHRSCPNCSYELCLSCCRELREENLLGGPQEVFIHYPNRGYDYIHGGDPLPGSTFVKRSTDHLDMLNEWKANDDGSIACPPKELGGCGYDRMDLKQIFPKDWVSDLVAEAEEIARRYRVEQPYKKNYHRGAEMLRKAASRKDSKDNYLYCPSARDILKEEELVNFQIHWVNGEPVIVRNVLEQTSGLSWEPMVMWRALCDNMDTNNGSKLSQVKAIDCLAGCEVKINTYQFFKGYMEGRTYDNLWPEMLKLKDWPPSDKFEDLLPRHCDEFISALPFQEYTNPKSGLLNLAVKLPQDTLKPDLGPKTYIAYGIAEELGRGDSVTKLHCDLSDAVNILTHSSEVVPTKEQQSAINKLKKKHRAQDEREHLSTIHLDRVSDECFEFEVYTNRKTSYATSKTANVGSMTIETSEATGISKEDNEEESQETTFPGFPPEGSNEETGGALWDIFRREDGGKLQAYLRKHSKEFRHIYCSPVEQVIHPIHDQAFYLTLEHKRKLKEEFGVEPWTFEQRVGEAVFIPAGCPHQVRNLKSCTKVALDFVSPENIHQCFLLSDEFRQLPKNHRAREDKLEVKKMILHAVNQAVKDLQDLVPILH</sequence>
<dbReference type="GeneID" id="104588030"/>
<dbReference type="InterPro" id="IPR003347">
    <property type="entry name" value="JmjC_dom"/>
</dbReference>
<dbReference type="InterPro" id="IPR045109">
    <property type="entry name" value="LSDs-like"/>
</dbReference>
<dbReference type="InterPro" id="IPR018866">
    <property type="entry name" value="Znf-4CXXC_R1"/>
</dbReference>
<dbReference type="PROSITE" id="PS50089">
    <property type="entry name" value="ZF_RING_2"/>
    <property type="match status" value="1"/>
</dbReference>
<dbReference type="GO" id="GO:0003712">
    <property type="term" value="F:transcription coregulator activity"/>
    <property type="evidence" value="ECO:0000318"/>
    <property type="project" value="GO_Central"/>
</dbReference>
<evidence type="ECO:0000256" key="3">
    <source>
        <dbReference type="ARBA" id="ARBA00022723"/>
    </source>
</evidence>
<dbReference type="AlphaFoldDB" id="A0A1U7YUQ4"/>
<dbReference type="RefSeq" id="XP_010244125.1">
    <property type="nucleotide sequence ID" value="XM_010245823.1"/>
</dbReference>
<keyword evidence="3" id="KW-0479">Metal-binding</keyword>
<dbReference type="eggNOG" id="KOG1356">
    <property type="taxonomic scope" value="Eukaryota"/>
</dbReference>